<protein>
    <submittedName>
        <fullName evidence="2">Uncharacterized protein</fullName>
    </submittedName>
</protein>
<proteinExistence type="predicted"/>
<keyword evidence="3" id="KW-1185">Reference proteome</keyword>
<name>A0A3N4J072_9PEZI</name>
<feature type="compositionally biased region" description="Basic and acidic residues" evidence="1">
    <location>
        <begin position="14"/>
        <end position="26"/>
    </location>
</feature>
<dbReference type="AlphaFoldDB" id="A0A3N4J072"/>
<feature type="compositionally biased region" description="Acidic residues" evidence="1">
    <location>
        <begin position="1"/>
        <end position="13"/>
    </location>
</feature>
<evidence type="ECO:0000256" key="1">
    <source>
        <dbReference type="SAM" id="MobiDB-lite"/>
    </source>
</evidence>
<reference evidence="2 3" key="1">
    <citation type="journal article" date="2018" name="Nat. Ecol. Evol.">
        <title>Pezizomycetes genomes reveal the molecular basis of ectomycorrhizal truffle lifestyle.</title>
        <authorList>
            <person name="Murat C."/>
            <person name="Payen T."/>
            <person name="Noel B."/>
            <person name="Kuo A."/>
            <person name="Morin E."/>
            <person name="Chen J."/>
            <person name="Kohler A."/>
            <person name="Krizsan K."/>
            <person name="Balestrini R."/>
            <person name="Da Silva C."/>
            <person name="Montanini B."/>
            <person name="Hainaut M."/>
            <person name="Levati E."/>
            <person name="Barry K.W."/>
            <person name="Belfiori B."/>
            <person name="Cichocki N."/>
            <person name="Clum A."/>
            <person name="Dockter R.B."/>
            <person name="Fauchery L."/>
            <person name="Guy J."/>
            <person name="Iotti M."/>
            <person name="Le Tacon F."/>
            <person name="Lindquist E.A."/>
            <person name="Lipzen A."/>
            <person name="Malagnac F."/>
            <person name="Mello A."/>
            <person name="Molinier V."/>
            <person name="Miyauchi S."/>
            <person name="Poulain J."/>
            <person name="Riccioni C."/>
            <person name="Rubini A."/>
            <person name="Sitrit Y."/>
            <person name="Splivallo R."/>
            <person name="Traeger S."/>
            <person name="Wang M."/>
            <person name="Zifcakova L."/>
            <person name="Wipf D."/>
            <person name="Zambonelli A."/>
            <person name="Paolocci F."/>
            <person name="Nowrousian M."/>
            <person name="Ottonello S."/>
            <person name="Baldrian P."/>
            <person name="Spatafora J.W."/>
            <person name="Henrissat B."/>
            <person name="Nagy L.G."/>
            <person name="Aury J.M."/>
            <person name="Wincker P."/>
            <person name="Grigoriev I.V."/>
            <person name="Bonfante P."/>
            <person name="Martin F.M."/>
        </authorList>
    </citation>
    <scope>NUCLEOTIDE SEQUENCE [LARGE SCALE GENOMIC DNA]</scope>
    <source>
        <strain evidence="2 3">120613-1</strain>
    </source>
</reference>
<dbReference type="EMBL" id="ML120525">
    <property type="protein sequence ID" value="RPA90458.1"/>
    <property type="molecule type" value="Genomic_DNA"/>
</dbReference>
<sequence length="112" mass="12420">METEDGGILDVEEENRSSGEDGEGIRIGRGGITREQIEVGSRTIDWDGRYRDSSGGSSSWRGNTEGVVEWTVGEDQTESHITIMEDGRNKDEEIIIVEELWSGGKESDRTTI</sequence>
<dbReference type="Proteomes" id="UP000276215">
    <property type="component" value="Unassembled WGS sequence"/>
</dbReference>
<evidence type="ECO:0000313" key="3">
    <source>
        <dbReference type="Proteomes" id="UP000276215"/>
    </source>
</evidence>
<organism evidence="2 3">
    <name type="scientific">Choiromyces venosus 120613-1</name>
    <dbReference type="NCBI Taxonomy" id="1336337"/>
    <lineage>
        <taxon>Eukaryota</taxon>
        <taxon>Fungi</taxon>
        <taxon>Dikarya</taxon>
        <taxon>Ascomycota</taxon>
        <taxon>Pezizomycotina</taxon>
        <taxon>Pezizomycetes</taxon>
        <taxon>Pezizales</taxon>
        <taxon>Tuberaceae</taxon>
        <taxon>Choiromyces</taxon>
    </lineage>
</organism>
<gene>
    <name evidence="2" type="ORF">L873DRAFT_1821048</name>
</gene>
<feature type="region of interest" description="Disordered" evidence="1">
    <location>
        <begin position="1"/>
        <end position="30"/>
    </location>
</feature>
<evidence type="ECO:0000313" key="2">
    <source>
        <dbReference type="EMBL" id="RPA90458.1"/>
    </source>
</evidence>
<accession>A0A3N4J072</accession>